<dbReference type="Proteomes" id="UP001371305">
    <property type="component" value="Unassembled WGS sequence"/>
</dbReference>
<feature type="chain" id="PRO_5046906748" evidence="1">
    <location>
        <begin position="22"/>
        <end position="259"/>
    </location>
</feature>
<evidence type="ECO:0000256" key="1">
    <source>
        <dbReference type="SAM" id="SignalP"/>
    </source>
</evidence>
<proteinExistence type="predicted"/>
<evidence type="ECO:0000313" key="3">
    <source>
        <dbReference type="Proteomes" id="UP001371305"/>
    </source>
</evidence>
<dbReference type="NCBIfam" id="TIGR02595">
    <property type="entry name" value="PEP_CTERM"/>
    <property type="match status" value="1"/>
</dbReference>
<keyword evidence="1" id="KW-0732">Signal</keyword>
<comment type="caution">
    <text evidence="2">The sequence shown here is derived from an EMBL/GenBank/DDBJ whole genome shotgun (WGS) entry which is preliminary data.</text>
</comment>
<reference evidence="2 3" key="1">
    <citation type="submission" date="2024-04" db="EMBL/GenBank/DDBJ databases">
        <title>Luteolibacter sp. isolated from soil.</title>
        <authorList>
            <person name="An J."/>
        </authorList>
    </citation>
    <scope>NUCLEOTIDE SEQUENCE [LARGE SCALE GENOMIC DNA]</scope>
    <source>
        <strain evidence="2 3">Y139</strain>
    </source>
</reference>
<organism evidence="2 3">
    <name type="scientific">Luteolibacter soli</name>
    <dbReference type="NCBI Taxonomy" id="3135280"/>
    <lineage>
        <taxon>Bacteria</taxon>
        <taxon>Pseudomonadati</taxon>
        <taxon>Verrucomicrobiota</taxon>
        <taxon>Verrucomicrobiia</taxon>
        <taxon>Verrucomicrobiales</taxon>
        <taxon>Verrucomicrobiaceae</taxon>
        <taxon>Luteolibacter</taxon>
    </lineage>
</organism>
<feature type="signal peptide" evidence="1">
    <location>
        <begin position="1"/>
        <end position="21"/>
    </location>
</feature>
<accession>A0ABU9AWR6</accession>
<dbReference type="EMBL" id="JBBUKT010000005">
    <property type="protein sequence ID" value="MEK7951845.1"/>
    <property type="molecule type" value="Genomic_DNA"/>
</dbReference>
<protein>
    <submittedName>
        <fullName evidence="2">PEP-CTERM sorting domain-containing protein</fullName>
    </submittedName>
</protein>
<name>A0ABU9AWR6_9BACT</name>
<gene>
    <name evidence="2" type="ORF">WKV53_15120</name>
</gene>
<keyword evidence="3" id="KW-1185">Reference proteome</keyword>
<evidence type="ECO:0000313" key="2">
    <source>
        <dbReference type="EMBL" id="MEK7951845.1"/>
    </source>
</evidence>
<sequence>MVKSLLTLAAACAVGAATANAALVTYSKGDLLMGFQATSGTGSSTVYVVNLGAASNYRDDVNTGTVSIGDIGTDLAAIYGANWNTRNDLFWGIIGTSSNISSETVNGDIGRVLYVSQPQVTTGDAGVGPAGLNATQRGDVANKVVAMGGTFDNYQSTGNSSVAASEGSGDANSWNSYLAPGGVNSGGGVLDYGAFSQIEGTTSQTLSLFRVFSATSSSSFEGQFSLSSNGTLTFVPEPTSAALAGLGTVLLVFRRRRSA</sequence>
<dbReference type="InterPro" id="IPR013424">
    <property type="entry name" value="Ice-binding_C"/>
</dbReference>